<comment type="caution">
    <text evidence="1">The sequence shown here is derived from an EMBL/GenBank/DDBJ whole genome shotgun (WGS) entry which is preliminary data.</text>
</comment>
<dbReference type="RefSeq" id="WP_008852160.1">
    <property type="nucleotide sequence ID" value="NZ_AGQV01000006.1"/>
</dbReference>
<gene>
    <name evidence="1" type="ORF">GMO_20130</name>
</gene>
<accession>G6XKJ7</accession>
<proteinExistence type="predicted"/>
<reference evidence="1 2" key="1">
    <citation type="submission" date="2011-10" db="EMBL/GenBank/DDBJ databases">
        <title>Genome sequence of Gluconobacter morbifer G707, isolated from Drosophila gut.</title>
        <authorList>
            <person name="Lee W.-J."/>
            <person name="Kim E.-K."/>
        </authorList>
    </citation>
    <scope>NUCLEOTIDE SEQUENCE [LARGE SCALE GENOMIC DNA]</scope>
    <source>
        <strain evidence="1 2">G707</strain>
    </source>
</reference>
<evidence type="ECO:0000313" key="1">
    <source>
        <dbReference type="EMBL" id="EHH67793.1"/>
    </source>
</evidence>
<name>G6XKJ7_9PROT</name>
<dbReference type="Proteomes" id="UP000004949">
    <property type="component" value="Unassembled WGS sequence"/>
</dbReference>
<organism evidence="1 2">
    <name type="scientific">Gluconobacter morbifer G707</name>
    <dbReference type="NCBI Taxonomy" id="1088869"/>
    <lineage>
        <taxon>Bacteria</taxon>
        <taxon>Pseudomonadati</taxon>
        <taxon>Pseudomonadota</taxon>
        <taxon>Alphaproteobacteria</taxon>
        <taxon>Acetobacterales</taxon>
        <taxon>Acetobacteraceae</taxon>
        <taxon>Gluconobacter</taxon>
    </lineage>
</organism>
<dbReference type="EMBL" id="AGQV01000006">
    <property type="protein sequence ID" value="EHH67793.1"/>
    <property type="molecule type" value="Genomic_DNA"/>
</dbReference>
<protein>
    <submittedName>
        <fullName evidence="1">Uncharacterized protein</fullName>
    </submittedName>
</protein>
<dbReference type="STRING" id="1088869.GMO_20130"/>
<dbReference type="AlphaFoldDB" id="G6XKJ7"/>
<keyword evidence="2" id="KW-1185">Reference proteome</keyword>
<evidence type="ECO:0000313" key="2">
    <source>
        <dbReference type="Proteomes" id="UP000004949"/>
    </source>
</evidence>
<sequence>MTEKDFPWVDRQGEAVSCTEKLRVLRENDAELRQALQDAFEDGILMGVTPDAMRRTFEAMLADLKDPTHPGQRA</sequence>
<dbReference type="OrthoDB" id="7376091at2"/>
<dbReference type="PATRIC" id="fig|1088869.3.peg.2008"/>